<accession>A0A4P6L428</accession>
<dbReference type="GO" id="GO:0005886">
    <property type="term" value="C:plasma membrane"/>
    <property type="evidence" value="ECO:0007669"/>
    <property type="project" value="UniProtKB-SubCell"/>
</dbReference>
<evidence type="ECO:0000256" key="7">
    <source>
        <dbReference type="ARBA" id="ARBA00023012"/>
    </source>
</evidence>
<dbReference type="PANTHER" id="PTHR43547">
    <property type="entry name" value="TWO-COMPONENT HISTIDINE KINASE"/>
    <property type="match status" value="1"/>
</dbReference>
<dbReference type="SUPFAM" id="SSF52172">
    <property type="entry name" value="CheY-like"/>
    <property type="match status" value="1"/>
</dbReference>
<dbReference type="PRINTS" id="PR00344">
    <property type="entry name" value="BCTRLSENSOR"/>
</dbReference>
<feature type="domain" description="PAS" evidence="14">
    <location>
        <begin position="134"/>
        <end position="191"/>
    </location>
</feature>
<dbReference type="InterPro" id="IPR001789">
    <property type="entry name" value="Sig_transdc_resp-reg_receiver"/>
</dbReference>
<dbReference type="InterPro" id="IPR003594">
    <property type="entry name" value="HATPase_dom"/>
</dbReference>
<dbReference type="CDD" id="cd00082">
    <property type="entry name" value="HisKA"/>
    <property type="match status" value="1"/>
</dbReference>
<dbReference type="FunFam" id="3.30.565.10:FF:000006">
    <property type="entry name" value="Sensor histidine kinase WalK"/>
    <property type="match status" value="1"/>
</dbReference>
<feature type="region of interest" description="Disordered" evidence="11">
    <location>
        <begin position="192"/>
        <end position="211"/>
    </location>
</feature>
<evidence type="ECO:0000259" key="13">
    <source>
        <dbReference type="PROSITE" id="PS50110"/>
    </source>
</evidence>
<keyword evidence="17" id="KW-1185">Reference proteome</keyword>
<protein>
    <recommendedName>
        <fullName evidence="3">histidine kinase</fullName>
        <ecNumber evidence="3">2.7.13.3</ecNumber>
    </recommendedName>
</protein>
<dbReference type="SMART" id="SM00086">
    <property type="entry name" value="PAC"/>
    <property type="match status" value="2"/>
</dbReference>
<evidence type="ECO:0000256" key="10">
    <source>
        <dbReference type="SAM" id="Coils"/>
    </source>
</evidence>
<dbReference type="InterPro" id="IPR013767">
    <property type="entry name" value="PAS_fold"/>
</dbReference>
<dbReference type="InterPro" id="IPR000700">
    <property type="entry name" value="PAS-assoc_C"/>
</dbReference>
<dbReference type="InterPro" id="IPR011006">
    <property type="entry name" value="CheY-like_superfamily"/>
</dbReference>
<dbReference type="CDD" id="cd00130">
    <property type="entry name" value="PAS"/>
    <property type="match status" value="2"/>
</dbReference>
<dbReference type="GO" id="GO:0000155">
    <property type="term" value="F:phosphorelay sensor kinase activity"/>
    <property type="evidence" value="ECO:0007669"/>
    <property type="project" value="InterPro"/>
</dbReference>
<evidence type="ECO:0000256" key="11">
    <source>
        <dbReference type="SAM" id="MobiDB-lite"/>
    </source>
</evidence>
<evidence type="ECO:0000259" key="15">
    <source>
        <dbReference type="PROSITE" id="PS50113"/>
    </source>
</evidence>
<dbReference type="SMART" id="SM00388">
    <property type="entry name" value="HisKA"/>
    <property type="match status" value="1"/>
</dbReference>
<dbReference type="PROSITE" id="PS50113">
    <property type="entry name" value="PAC"/>
    <property type="match status" value="2"/>
</dbReference>
<proteinExistence type="predicted"/>
<dbReference type="PROSITE" id="PS50112">
    <property type="entry name" value="PAS"/>
    <property type="match status" value="2"/>
</dbReference>
<feature type="domain" description="PAC" evidence="15">
    <location>
        <begin position="210"/>
        <end position="262"/>
    </location>
</feature>
<dbReference type="SMART" id="SM00448">
    <property type="entry name" value="REC"/>
    <property type="match status" value="1"/>
</dbReference>
<dbReference type="InterPro" id="IPR036097">
    <property type="entry name" value="HisK_dim/P_sf"/>
</dbReference>
<sequence>MTNTLLELSYSRMVEKVSDYAIFLTDRSGVIQTWNPAAEVMKGFSKDEAIGQHLSILYTDEDKRRNHPKHNLEDAASQGTFQESAWRKRKDGSLFWALVELIAIRNDSGELEGFCKVTRDLTNLKQLQDNLAAEKERAELILGAIADGVISVDEAGAVEYVNRQAQCLTGWSQEDAKGLRIEQVFDAVQPDWPGAGDDGPARTETGGTPSHTMLRLRTREGVQHLIEIREAEIPGREGQPGGSVIVFHDVSERQRMEGALRDADRRKDEFLAMLAHELRNPLAPVSAAAELLALGKLEAGPAKKASQVIIRQVKHMTALVDDLLDVSRVSRGQITLNMAPLDMKLVVNAAIEQVQPLIESRQHMLTLKLAPLKAYVKGDEKRLIQVIANLLNNAAKYTPPEGTISLEMSVADGNVCIIVVDNGIGIDPAIQEVVFELFEQVRLTSDRAIGGLGIGLALVRSLIHLHHGTVTCHSEGLGRGSRFIACIPSLAPDEAVPERRSVDRLVELPVANRDLSILVVDDNVDAAEMLQFFLSTMGHHVSLAHTASQALEMAQSSAPDVCILDIGLPDSSGYDLATNIRKVSSVQPALIALTGLGTMRDRNLATEVGFDHYFVKPADLDMLSEVLATVSSHNVRR</sequence>
<name>A0A4P6L428_9BURK</name>
<feature type="modified residue" description="4-aspartylphosphate" evidence="9">
    <location>
        <position position="565"/>
    </location>
</feature>
<keyword evidence="4 9" id="KW-0597">Phosphoprotein</keyword>
<dbReference type="FunFam" id="1.10.287.130:FF:000001">
    <property type="entry name" value="Two-component sensor histidine kinase"/>
    <property type="match status" value="1"/>
</dbReference>
<dbReference type="InterPro" id="IPR001610">
    <property type="entry name" value="PAC"/>
</dbReference>
<dbReference type="Pfam" id="PF00072">
    <property type="entry name" value="Response_reg"/>
    <property type="match status" value="1"/>
</dbReference>
<comment type="subcellular location">
    <subcellularLocation>
        <location evidence="2">Cell inner membrane</location>
        <topology evidence="2">Multi-pass membrane protein</topology>
    </subcellularLocation>
</comment>
<dbReference type="SMART" id="SM00091">
    <property type="entry name" value="PAS"/>
    <property type="match status" value="2"/>
</dbReference>
<dbReference type="SUPFAM" id="SSF55874">
    <property type="entry name" value="ATPase domain of HSP90 chaperone/DNA topoisomerase II/histidine kinase"/>
    <property type="match status" value="1"/>
</dbReference>
<dbReference type="PROSITE" id="PS50110">
    <property type="entry name" value="RESPONSE_REGULATORY"/>
    <property type="match status" value="1"/>
</dbReference>
<keyword evidence="8" id="KW-0472">Membrane</keyword>
<dbReference type="InterPro" id="IPR035965">
    <property type="entry name" value="PAS-like_dom_sf"/>
</dbReference>
<dbReference type="SUPFAM" id="SSF47384">
    <property type="entry name" value="Homodimeric domain of signal transducing histidine kinase"/>
    <property type="match status" value="1"/>
</dbReference>
<evidence type="ECO:0000313" key="16">
    <source>
        <dbReference type="EMBL" id="QBE66321.1"/>
    </source>
</evidence>
<evidence type="ECO:0000256" key="4">
    <source>
        <dbReference type="ARBA" id="ARBA00022553"/>
    </source>
</evidence>
<feature type="domain" description="Histidine kinase" evidence="12">
    <location>
        <begin position="273"/>
        <end position="491"/>
    </location>
</feature>
<reference evidence="16 17" key="1">
    <citation type="submission" date="2019-02" db="EMBL/GenBank/DDBJ databases">
        <title>Draft Genome Sequences of Six Type Strains of the Genus Massilia.</title>
        <authorList>
            <person name="Miess H."/>
            <person name="Frediansyhah A."/>
            <person name="Gross H."/>
        </authorList>
    </citation>
    <scope>NUCLEOTIDE SEQUENCE [LARGE SCALE GENOMIC DNA]</scope>
    <source>
        <strain evidence="16 17">DSM 17473</strain>
    </source>
</reference>
<dbReference type="CDD" id="cd00075">
    <property type="entry name" value="HATPase"/>
    <property type="match status" value="1"/>
</dbReference>
<evidence type="ECO:0000256" key="1">
    <source>
        <dbReference type="ARBA" id="ARBA00000085"/>
    </source>
</evidence>
<dbReference type="AlphaFoldDB" id="A0A4P6L428"/>
<keyword evidence="10" id="KW-0175">Coiled coil</keyword>
<evidence type="ECO:0000259" key="12">
    <source>
        <dbReference type="PROSITE" id="PS50109"/>
    </source>
</evidence>
<dbReference type="SUPFAM" id="SSF55785">
    <property type="entry name" value="PYP-like sensor domain (PAS domain)"/>
    <property type="match status" value="2"/>
</dbReference>
<dbReference type="Gene3D" id="3.30.565.10">
    <property type="entry name" value="Histidine kinase-like ATPase, C-terminal domain"/>
    <property type="match status" value="1"/>
</dbReference>
<feature type="coiled-coil region" evidence="10">
    <location>
        <begin position="117"/>
        <end position="144"/>
    </location>
</feature>
<evidence type="ECO:0000256" key="6">
    <source>
        <dbReference type="ARBA" id="ARBA00022777"/>
    </source>
</evidence>
<evidence type="ECO:0000256" key="2">
    <source>
        <dbReference type="ARBA" id="ARBA00004429"/>
    </source>
</evidence>
<dbReference type="PANTHER" id="PTHR43547:SF2">
    <property type="entry name" value="HYBRID SIGNAL TRANSDUCTION HISTIDINE KINASE C"/>
    <property type="match status" value="1"/>
</dbReference>
<dbReference type="SMART" id="SM00387">
    <property type="entry name" value="HATPase_c"/>
    <property type="match status" value="1"/>
</dbReference>
<gene>
    <name evidence="16" type="ORF">EWM63_27865</name>
</gene>
<dbReference type="InterPro" id="IPR004358">
    <property type="entry name" value="Sig_transdc_His_kin-like_C"/>
</dbReference>
<evidence type="ECO:0000313" key="17">
    <source>
        <dbReference type="Proteomes" id="UP000290637"/>
    </source>
</evidence>
<dbReference type="CDD" id="cd17580">
    <property type="entry name" value="REC_2_DhkD-like"/>
    <property type="match status" value="1"/>
</dbReference>
<organism evidence="16 17">
    <name type="scientific">Pseudoduganella lutea</name>
    <dbReference type="NCBI Taxonomy" id="321985"/>
    <lineage>
        <taxon>Bacteria</taxon>
        <taxon>Pseudomonadati</taxon>
        <taxon>Pseudomonadota</taxon>
        <taxon>Betaproteobacteria</taxon>
        <taxon>Burkholderiales</taxon>
        <taxon>Oxalobacteraceae</taxon>
        <taxon>Telluria group</taxon>
        <taxon>Pseudoduganella</taxon>
    </lineage>
</organism>
<dbReference type="Pfam" id="PF02518">
    <property type="entry name" value="HATPase_c"/>
    <property type="match status" value="1"/>
</dbReference>
<dbReference type="Pfam" id="PF00989">
    <property type="entry name" value="PAS"/>
    <property type="match status" value="2"/>
</dbReference>
<evidence type="ECO:0000259" key="14">
    <source>
        <dbReference type="PROSITE" id="PS50112"/>
    </source>
</evidence>
<dbReference type="Gene3D" id="1.10.287.130">
    <property type="match status" value="1"/>
</dbReference>
<dbReference type="KEGG" id="plue:EWM63_27865"/>
<feature type="domain" description="Response regulatory" evidence="13">
    <location>
        <begin position="516"/>
        <end position="631"/>
    </location>
</feature>
<dbReference type="Pfam" id="PF00512">
    <property type="entry name" value="HisKA"/>
    <property type="match status" value="1"/>
</dbReference>
<feature type="domain" description="PAS" evidence="14">
    <location>
        <begin position="6"/>
        <end position="79"/>
    </location>
</feature>
<dbReference type="InterPro" id="IPR005467">
    <property type="entry name" value="His_kinase_dom"/>
</dbReference>
<comment type="catalytic activity">
    <reaction evidence="1">
        <text>ATP + protein L-histidine = ADP + protein N-phospho-L-histidine.</text>
        <dbReference type="EC" id="2.7.13.3"/>
    </reaction>
</comment>
<evidence type="ECO:0000256" key="8">
    <source>
        <dbReference type="ARBA" id="ARBA00023136"/>
    </source>
</evidence>
<keyword evidence="6" id="KW-0418">Kinase</keyword>
<dbReference type="Gene3D" id="3.40.50.2300">
    <property type="match status" value="1"/>
</dbReference>
<dbReference type="RefSeq" id="WP_130189429.1">
    <property type="nucleotide sequence ID" value="NZ_CP035913.1"/>
</dbReference>
<evidence type="ECO:0000256" key="5">
    <source>
        <dbReference type="ARBA" id="ARBA00022679"/>
    </source>
</evidence>
<dbReference type="Gene3D" id="3.30.450.20">
    <property type="entry name" value="PAS domain"/>
    <property type="match status" value="2"/>
</dbReference>
<dbReference type="InterPro" id="IPR003661">
    <property type="entry name" value="HisK_dim/P_dom"/>
</dbReference>
<feature type="domain" description="PAC" evidence="15">
    <location>
        <begin position="80"/>
        <end position="133"/>
    </location>
</feature>
<dbReference type="NCBIfam" id="TIGR00229">
    <property type="entry name" value="sensory_box"/>
    <property type="match status" value="2"/>
</dbReference>
<dbReference type="InterPro" id="IPR000014">
    <property type="entry name" value="PAS"/>
</dbReference>
<keyword evidence="7" id="KW-0902">Two-component regulatory system</keyword>
<dbReference type="Proteomes" id="UP000290637">
    <property type="component" value="Chromosome"/>
</dbReference>
<dbReference type="OrthoDB" id="9810730at2"/>
<dbReference type="EC" id="2.7.13.3" evidence="3"/>
<evidence type="ECO:0000256" key="3">
    <source>
        <dbReference type="ARBA" id="ARBA00012438"/>
    </source>
</evidence>
<evidence type="ECO:0000256" key="9">
    <source>
        <dbReference type="PROSITE-ProRule" id="PRU00169"/>
    </source>
</evidence>
<dbReference type="EMBL" id="CP035913">
    <property type="protein sequence ID" value="QBE66321.1"/>
    <property type="molecule type" value="Genomic_DNA"/>
</dbReference>
<keyword evidence="5" id="KW-0808">Transferase</keyword>
<dbReference type="InterPro" id="IPR036890">
    <property type="entry name" value="HATPase_C_sf"/>
</dbReference>
<dbReference type="GO" id="GO:0006355">
    <property type="term" value="P:regulation of DNA-templated transcription"/>
    <property type="evidence" value="ECO:0007669"/>
    <property type="project" value="InterPro"/>
</dbReference>
<dbReference type="PROSITE" id="PS50109">
    <property type="entry name" value="HIS_KIN"/>
    <property type="match status" value="1"/>
</dbReference>